<dbReference type="GO" id="GO:0008270">
    <property type="term" value="F:zinc ion binding"/>
    <property type="evidence" value="ECO:0007669"/>
    <property type="project" value="InterPro"/>
</dbReference>
<dbReference type="InterPro" id="IPR038071">
    <property type="entry name" value="UROD/MetE-like_sf"/>
</dbReference>
<protein>
    <recommendedName>
        <fullName evidence="4">Cobalamin-independent methionine synthase MetE C-terminal/archaeal domain-containing protein</fullName>
    </recommendedName>
</protein>
<proteinExistence type="predicted"/>
<comment type="cofactor">
    <cofactor evidence="1">
        <name>Zn(2+)</name>
        <dbReference type="ChEBI" id="CHEBI:29105"/>
    </cofactor>
</comment>
<sequence length="377" mass="43162">MTEKLFPTQEVGSLSKAPFLRKKLSEEHIRASRDWAICIGVEGYEDLLAQLKPGIQDDEKLKSLEDWAALYGIRFHESAGLDVVYDGEQRRVEMYEYPLMHVVGFKFVGYVKVWDLEIFKKAAVISKPSLIKPYHVEEFEFVKRKARREIKVPITGPYTLADWSFDEFYAKRKLGVDDPVVRRRVNKRDMVLDLAKEIIRPNLEALVNAGAKRIQIDEPAATTKPDEVDIFVEGFNEAVKGLSCAFSVHICYSDYRLLFPYILDLKAEHISIECANRDTRACGMDEDSRPGYSVIRLFKEYGAKMRVAPGVIDVHTNFIEPPELVRDRLLYAAKLLDDPAKVIASNDCGLRTRTWEVAYEKEKSLVAGAELARKEFE</sequence>
<dbReference type="Pfam" id="PF01717">
    <property type="entry name" value="Meth_synt_2"/>
    <property type="match status" value="1"/>
</dbReference>
<comment type="caution">
    <text evidence="5">The sequence shown here is derived from an EMBL/GenBank/DDBJ whole genome shotgun (WGS) entry which is preliminary data.</text>
</comment>
<dbReference type="GO" id="GO:0009086">
    <property type="term" value="P:methionine biosynthetic process"/>
    <property type="evidence" value="ECO:0007669"/>
    <property type="project" value="InterPro"/>
</dbReference>
<gene>
    <name evidence="5" type="ORF">B9J98_03555</name>
</gene>
<name>A0A2R7Y546_9ARCH</name>
<evidence type="ECO:0000313" key="6">
    <source>
        <dbReference type="Proteomes" id="UP000244066"/>
    </source>
</evidence>
<organism evidence="5 6">
    <name type="scientific">Candidatus Terraquivivens tikiterensis</name>
    <dbReference type="NCBI Taxonomy" id="1980982"/>
    <lineage>
        <taxon>Archaea</taxon>
        <taxon>Nitrososphaerota</taxon>
        <taxon>Candidatus Wolframiiraptoraceae</taxon>
        <taxon>Candidatus Terraquivivens</taxon>
    </lineage>
</organism>
<feature type="domain" description="Cobalamin-independent methionine synthase MetE C-terminal/archaeal" evidence="4">
    <location>
        <begin position="71"/>
        <end position="369"/>
    </location>
</feature>
<evidence type="ECO:0000256" key="3">
    <source>
        <dbReference type="ARBA" id="ARBA00022833"/>
    </source>
</evidence>
<dbReference type="GO" id="GO:0003871">
    <property type="term" value="F:5-methyltetrahydropteroyltriglutamate-homocysteine S-methyltransferase activity"/>
    <property type="evidence" value="ECO:0007669"/>
    <property type="project" value="InterPro"/>
</dbReference>
<keyword evidence="2" id="KW-0479">Metal-binding</keyword>
<dbReference type="EMBL" id="NDWU01000007">
    <property type="protein sequence ID" value="PUA32666.1"/>
    <property type="molecule type" value="Genomic_DNA"/>
</dbReference>
<dbReference type="Gene3D" id="3.20.20.210">
    <property type="match status" value="1"/>
</dbReference>
<dbReference type="PANTHER" id="PTHR30519">
    <property type="entry name" value="5-METHYLTETRAHYDROPTEROYLTRIGLUTAMATE--HOMOCYSTEINE METHYLTRANSFERASE"/>
    <property type="match status" value="1"/>
</dbReference>
<reference evidence="5 6" key="1">
    <citation type="submission" date="2017-04" db="EMBL/GenBank/DDBJ databases">
        <title>Draft Aigarchaeota genome from a New Zealand hot spring.</title>
        <authorList>
            <person name="Reysenbach A.-L."/>
            <person name="Donaho J.A."/>
            <person name="Gerhart J."/>
            <person name="Kelley J.F."/>
            <person name="Kouba K."/>
            <person name="Podar M."/>
            <person name="Stott M."/>
        </authorList>
    </citation>
    <scope>NUCLEOTIDE SEQUENCE [LARGE SCALE GENOMIC DNA]</scope>
    <source>
        <strain evidence="5">NZ13_MG1</strain>
    </source>
</reference>
<evidence type="ECO:0000256" key="1">
    <source>
        <dbReference type="ARBA" id="ARBA00001947"/>
    </source>
</evidence>
<keyword evidence="3" id="KW-0862">Zinc</keyword>
<dbReference type="InterPro" id="IPR002629">
    <property type="entry name" value="Met_Synth_C/arc"/>
</dbReference>
<dbReference type="AlphaFoldDB" id="A0A2R7Y546"/>
<accession>A0A2R7Y546</accession>
<dbReference type="Proteomes" id="UP000244066">
    <property type="component" value="Unassembled WGS sequence"/>
</dbReference>
<dbReference type="CDD" id="cd03311">
    <property type="entry name" value="CIMS_C_terminal_like"/>
    <property type="match status" value="1"/>
</dbReference>
<evidence type="ECO:0000313" key="5">
    <source>
        <dbReference type="EMBL" id="PUA32666.1"/>
    </source>
</evidence>
<evidence type="ECO:0000259" key="4">
    <source>
        <dbReference type="Pfam" id="PF01717"/>
    </source>
</evidence>
<evidence type="ECO:0000256" key="2">
    <source>
        <dbReference type="ARBA" id="ARBA00022723"/>
    </source>
</evidence>
<dbReference type="SUPFAM" id="SSF51726">
    <property type="entry name" value="UROD/MetE-like"/>
    <property type="match status" value="1"/>
</dbReference>